<keyword evidence="1" id="KW-0812">Transmembrane</keyword>
<organism evidence="2 3">
    <name type="scientific">Alkalilimnicola ehrlichii</name>
    <dbReference type="NCBI Taxonomy" id="351052"/>
    <lineage>
        <taxon>Bacteria</taxon>
        <taxon>Pseudomonadati</taxon>
        <taxon>Pseudomonadota</taxon>
        <taxon>Gammaproteobacteria</taxon>
        <taxon>Chromatiales</taxon>
        <taxon>Ectothiorhodospiraceae</taxon>
        <taxon>Alkalilimnicola</taxon>
    </lineage>
</organism>
<name>A0A3E0X366_9GAMM</name>
<feature type="transmembrane region" description="Helical" evidence="1">
    <location>
        <begin position="16"/>
        <end position="41"/>
    </location>
</feature>
<keyword evidence="1" id="KW-0472">Membrane</keyword>
<dbReference type="InterPro" id="IPR008620">
    <property type="entry name" value="FixH"/>
</dbReference>
<proteinExistence type="predicted"/>
<dbReference type="RefSeq" id="WP_116347335.1">
    <property type="nucleotide sequence ID" value="NZ_NFZW01000001.1"/>
</dbReference>
<gene>
    <name evidence="2" type="ORF">CAL65_01450</name>
</gene>
<dbReference type="Pfam" id="PF05751">
    <property type="entry name" value="FixH"/>
    <property type="match status" value="1"/>
</dbReference>
<dbReference type="Proteomes" id="UP000256763">
    <property type="component" value="Unassembled WGS sequence"/>
</dbReference>
<dbReference type="EMBL" id="NFZW01000001">
    <property type="protein sequence ID" value="RFA39478.1"/>
    <property type="molecule type" value="Genomic_DNA"/>
</dbReference>
<accession>A0A3E0X366</accession>
<evidence type="ECO:0000256" key="1">
    <source>
        <dbReference type="SAM" id="Phobius"/>
    </source>
</evidence>
<sequence>MAPHNTEDNRPWYRQFWFWLVMAPPIASFFAGGSLIVASVIHSDSMVVDDYAKVGRAMHKYLARDELAADLGVSARLYLDEAGASAIVQGLETPPTRIHLLLSHPTHAERDIALTLEQNAAGVYRSEYERWQPGRWYISLEPESREWRLVGQMDPERQELNLRAGR</sequence>
<evidence type="ECO:0000313" key="3">
    <source>
        <dbReference type="Proteomes" id="UP000256763"/>
    </source>
</evidence>
<reference evidence="3" key="1">
    <citation type="submission" date="2017-05" db="EMBL/GenBank/DDBJ databases">
        <authorList>
            <person name="Sharma S."/>
            <person name="Sidhu C."/>
            <person name="Pinnaka A.K."/>
        </authorList>
    </citation>
    <scope>NUCLEOTIDE SEQUENCE [LARGE SCALE GENOMIC DNA]</scope>
    <source>
        <strain evidence="3">AK93</strain>
    </source>
</reference>
<protein>
    <recommendedName>
        <fullName evidence="4">FixH family protein</fullName>
    </recommendedName>
</protein>
<keyword evidence="3" id="KW-1185">Reference proteome</keyword>
<evidence type="ECO:0008006" key="4">
    <source>
        <dbReference type="Google" id="ProtNLM"/>
    </source>
</evidence>
<keyword evidence="1" id="KW-1133">Transmembrane helix</keyword>
<comment type="caution">
    <text evidence="2">The sequence shown here is derived from an EMBL/GenBank/DDBJ whole genome shotgun (WGS) entry which is preliminary data.</text>
</comment>
<dbReference type="AlphaFoldDB" id="A0A3E0X366"/>
<evidence type="ECO:0000313" key="2">
    <source>
        <dbReference type="EMBL" id="RFA39478.1"/>
    </source>
</evidence>